<keyword evidence="2" id="KW-0472">Membrane</keyword>
<keyword evidence="2" id="KW-0812">Transmembrane</keyword>
<evidence type="ECO:0000313" key="3">
    <source>
        <dbReference type="EMBL" id="OAJ92280.1"/>
    </source>
</evidence>
<dbReference type="Proteomes" id="UP000078406">
    <property type="component" value="Unassembled WGS sequence"/>
</dbReference>
<name>A0A177XUJ5_9VIBR</name>
<protein>
    <recommendedName>
        <fullName evidence="5">Cardiolipin synthase N-terminal domain-containing protein</fullName>
    </recommendedName>
</protein>
<keyword evidence="2" id="KW-1133">Transmembrane helix</keyword>
<dbReference type="AlphaFoldDB" id="A0A177XUJ5"/>
<evidence type="ECO:0000256" key="1">
    <source>
        <dbReference type="SAM" id="MobiDB-lite"/>
    </source>
</evidence>
<evidence type="ECO:0000256" key="2">
    <source>
        <dbReference type="SAM" id="Phobius"/>
    </source>
</evidence>
<dbReference type="EMBL" id="LLEI02000085">
    <property type="protein sequence ID" value="OAJ92280.1"/>
    <property type="molecule type" value="Genomic_DNA"/>
</dbReference>
<evidence type="ECO:0008006" key="5">
    <source>
        <dbReference type="Google" id="ProtNLM"/>
    </source>
</evidence>
<evidence type="ECO:0000313" key="4">
    <source>
        <dbReference type="Proteomes" id="UP000078406"/>
    </source>
</evidence>
<gene>
    <name evidence="3" type="ORF">APB76_20805</name>
</gene>
<feature type="region of interest" description="Disordered" evidence="1">
    <location>
        <begin position="63"/>
        <end position="83"/>
    </location>
</feature>
<sequence length="83" mass="8794">MEATEIAGSTLVILNILVSAFLCTRSTLSAFQKIAQIIIVWLFPFIGAIGLWMFHRTQEDNNDGSGSFGGGGNDSLGVSSQGD</sequence>
<comment type="caution">
    <text evidence="3">The sequence shown here is derived from an EMBL/GenBank/DDBJ whole genome shotgun (WGS) entry which is preliminary data.</text>
</comment>
<proteinExistence type="predicted"/>
<organism evidence="3 4">
    <name type="scientific">Vibrio bivalvicida</name>
    <dbReference type="NCBI Taxonomy" id="1276888"/>
    <lineage>
        <taxon>Bacteria</taxon>
        <taxon>Pseudomonadati</taxon>
        <taxon>Pseudomonadota</taxon>
        <taxon>Gammaproteobacteria</taxon>
        <taxon>Vibrionales</taxon>
        <taxon>Vibrionaceae</taxon>
        <taxon>Vibrio</taxon>
        <taxon>Vibrio oreintalis group</taxon>
    </lineage>
</organism>
<reference evidence="3 4" key="1">
    <citation type="journal article" date="2016" name="Syst. Appl. Microbiol.">
        <title>Vibrio bivalvicida sp. nov., a novel larval pathogen for bivalve molluscs reared in a hatchery.</title>
        <authorList>
            <person name="Dubert J."/>
            <person name="Romalde J.L."/>
            <person name="Prado S."/>
            <person name="Barja J.L."/>
        </authorList>
    </citation>
    <scope>NUCLEOTIDE SEQUENCE [LARGE SCALE GENOMIC DNA]</scope>
    <source>
        <strain evidence="3 4">605</strain>
    </source>
</reference>
<feature type="transmembrane region" description="Helical" evidence="2">
    <location>
        <begin position="35"/>
        <end position="54"/>
    </location>
</feature>
<feature type="transmembrane region" description="Helical" evidence="2">
    <location>
        <begin position="6"/>
        <end position="23"/>
    </location>
</feature>
<accession>A0A177XUJ5</accession>